<dbReference type="Pfam" id="PF13556">
    <property type="entry name" value="HTH_30"/>
    <property type="match status" value="1"/>
</dbReference>
<dbReference type="InterPro" id="IPR012914">
    <property type="entry name" value="PucR_dom"/>
</dbReference>
<accession>A0A542DGY2</accession>
<feature type="domain" description="Purine catabolism PurC-like" evidence="1">
    <location>
        <begin position="7"/>
        <end position="121"/>
    </location>
</feature>
<dbReference type="Proteomes" id="UP000320876">
    <property type="component" value="Unassembled WGS sequence"/>
</dbReference>
<keyword evidence="4" id="KW-1185">Reference proteome</keyword>
<comment type="caution">
    <text evidence="3">The sequence shown here is derived from an EMBL/GenBank/DDBJ whole genome shotgun (WGS) entry which is preliminary data.</text>
</comment>
<evidence type="ECO:0000313" key="3">
    <source>
        <dbReference type="EMBL" id="TQJ02345.1"/>
    </source>
</evidence>
<dbReference type="Gene3D" id="1.10.10.2840">
    <property type="entry name" value="PucR C-terminal helix-turn-helix domain"/>
    <property type="match status" value="1"/>
</dbReference>
<evidence type="ECO:0000259" key="1">
    <source>
        <dbReference type="Pfam" id="PF07905"/>
    </source>
</evidence>
<dbReference type="Pfam" id="PF07905">
    <property type="entry name" value="PucR"/>
    <property type="match status" value="1"/>
</dbReference>
<dbReference type="OrthoDB" id="3170447at2"/>
<dbReference type="PANTHER" id="PTHR33744">
    <property type="entry name" value="CARBOHYDRATE DIACID REGULATOR"/>
    <property type="match status" value="1"/>
</dbReference>
<dbReference type="RefSeq" id="WP_141997264.1">
    <property type="nucleotide sequence ID" value="NZ_VFML01000001.1"/>
</dbReference>
<proteinExistence type="predicted"/>
<dbReference type="InterPro" id="IPR025736">
    <property type="entry name" value="PucR_C-HTH_dom"/>
</dbReference>
<dbReference type="PANTHER" id="PTHR33744:SF17">
    <property type="entry name" value="CONSERVED PROTEIN"/>
    <property type="match status" value="1"/>
</dbReference>
<gene>
    <name evidence="3" type="ORF">FB471_2070</name>
</gene>
<dbReference type="InterPro" id="IPR051448">
    <property type="entry name" value="CdaR-like_regulators"/>
</dbReference>
<organism evidence="3 4">
    <name type="scientific">Amycolatopsis cihanbeyliensis</name>
    <dbReference type="NCBI Taxonomy" id="1128664"/>
    <lineage>
        <taxon>Bacteria</taxon>
        <taxon>Bacillati</taxon>
        <taxon>Actinomycetota</taxon>
        <taxon>Actinomycetes</taxon>
        <taxon>Pseudonocardiales</taxon>
        <taxon>Pseudonocardiaceae</taxon>
        <taxon>Amycolatopsis</taxon>
    </lineage>
</organism>
<reference evidence="3 4" key="1">
    <citation type="submission" date="2019-06" db="EMBL/GenBank/DDBJ databases">
        <title>Sequencing the genomes of 1000 actinobacteria strains.</title>
        <authorList>
            <person name="Klenk H.-P."/>
        </authorList>
    </citation>
    <scope>NUCLEOTIDE SEQUENCE [LARGE SCALE GENOMIC DNA]</scope>
    <source>
        <strain evidence="3 4">DSM 45679</strain>
    </source>
</reference>
<evidence type="ECO:0000313" key="4">
    <source>
        <dbReference type="Proteomes" id="UP000320876"/>
    </source>
</evidence>
<name>A0A542DGY2_AMYCI</name>
<dbReference type="AlphaFoldDB" id="A0A542DGY2"/>
<sequence>MTPVRTLLEIPELRLRLRTGAGLLDREVSRIYGTELPDPSRYLSAGELVLTGLLWWRGPGDAEPFVAALSAAGSAALAASGADSGGIPDELVTACARHRIPLLEVPFDLSFAVVTERVVLALAAERDEVSGARKRLRSAAAEHDSLPALLRHGAGELGVPCWVVSGTGRVVAGSGPELDQPVPLARRFLAGDGRVAVPGSYTLLPAGGRALVPWLLVVGDPHAGSSALAEELAGLVELDRARTEQVRRVADRVAAPLLRGLGGATLTENELSNGLSTAGLPTDAPLRVLLARTAGTRLSVELLTELLAAYPGRCLVGEIGSDACALVESRGWPEGWAADMAAALSTVESALPAGRVLIGAGGPGTAAGLRGATQEARHALGMAERGPGRIAVVSGEQVGAHRLLLAGAPDELRSSLRARILGPLLDYDRAHHGDLVHTVRVFLECSGSPAAAAKALHVHVNTLRYRIARAGELLGLDLTDFPTQVDVYLALRSAGS</sequence>
<protein>
    <submittedName>
        <fullName evidence="3">PucR-like helix-turn-helix protein</fullName>
    </submittedName>
</protein>
<evidence type="ECO:0000259" key="2">
    <source>
        <dbReference type="Pfam" id="PF13556"/>
    </source>
</evidence>
<dbReference type="InterPro" id="IPR042070">
    <property type="entry name" value="PucR_C-HTH_sf"/>
</dbReference>
<dbReference type="EMBL" id="VFML01000001">
    <property type="protein sequence ID" value="TQJ02345.1"/>
    <property type="molecule type" value="Genomic_DNA"/>
</dbReference>
<feature type="domain" description="PucR C-terminal helix-turn-helix" evidence="2">
    <location>
        <begin position="435"/>
        <end position="492"/>
    </location>
</feature>